<evidence type="ECO:0000313" key="4">
    <source>
        <dbReference type="Proteomes" id="UP000549971"/>
    </source>
</evidence>
<dbReference type="AlphaFoldDB" id="A0A7W9J4Z4"/>
<proteinExistence type="predicted"/>
<dbReference type="PANTHER" id="PTHR43037:SF1">
    <property type="entry name" value="BLL1128 PROTEIN"/>
    <property type="match status" value="1"/>
</dbReference>
<evidence type="ECO:0000313" key="3">
    <source>
        <dbReference type="EMBL" id="MBB5835731.1"/>
    </source>
</evidence>
<dbReference type="SUPFAM" id="SSF53474">
    <property type="entry name" value="alpha/beta-Hydrolases"/>
    <property type="match status" value="2"/>
</dbReference>
<keyword evidence="2" id="KW-0378">Hydrolase</keyword>
<sequence>MLGFRSLGRLVIRRDRRAAVKRWGAAVVALAVSVCGLVPAYGGGRADGVAEVTGFGSNPGNLRMFRYVPPGVGPGRPLVVALHGCTQSAAAFDDEPGWIELARRLQFVLVLPQQQSANNFSFCFNWFQTADSTRGAGEPLSIKQMVDRARTDAGSDPAKVFVTGLSAGGAMAAIMAATYPDVFAGAAVVAGLPYRCATTLVQAYGCQNPGTDLSPRQWGDKVRAASQHRGPWPTLSVWHGTADTTVAYRNLTELAEQWTDVHGADQTADGVGTVNGYPHHTYRDQSGRAVVETWSITDMRHGQPIDPGAGPDNCGQPAPYILDVDVCAAGHIATFWGLSSEH</sequence>
<dbReference type="RefSeq" id="WP_184795343.1">
    <property type="nucleotide sequence ID" value="NZ_JACHMY010000001.1"/>
</dbReference>
<accession>A0A7W9J4Z4</accession>
<name>A0A7W9J4Z4_9ACTN</name>
<evidence type="ECO:0000256" key="1">
    <source>
        <dbReference type="ARBA" id="ARBA00022729"/>
    </source>
</evidence>
<dbReference type="Gene3D" id="3.40.50.1820">
    <property type="entry name" value="alpha/beta hydrolase"/>
    <property type="match status" value="1"/>
</dbReference>
<keyword evidence="4" id="KW-1185">Reference proteome</keyword>
<comment type="caution">
    <text evidence="3">The sequence shown here is derived from an EMBL/GenBank/DDBJ whole genome shotgun (WGS) entry which is preliminary data.</text>
</comment>
<dbReference type="InterPro" id="IPR029058">
    <property type="entry name" value="AB_hydrolase_fold"/>
</dbReference>
<gene>
    <name evidence="3" type="ORF">HDA39_002465</name>
</gene>
<dbReference type="GO" id="GO:0016787">
    <property type="term" value="F:hydrolase activity"/>
    <property type="evidence" value="ECO:0007669"/>
    <property type="project" value="UniProtKB-KW"/>
</dbReference>
<protein>
    <submittedName>
        <fullName evidence="3">Poly(Hydroxyalkanoate) depolymerase family esterase</fullName>
    </submittedName>
</protein>
<dbReference type="Pfam" id="PF10503">
    <property type="entry name" value="Esterase_PHB"/>
    <property type="match status" value="1"/>
</dbReference>
<organism evidence="3 4">
    <name type="scientific">Kribbella italica</name>
    <dbReference type="NCBI Taxonomy" id="1540520"/>
    <lineage>
        <taxon>Bacteria</taxon>
        <taxon>Bacillati</taxon>
        <taxon>Actinomycetota</taxon>
        <taxon>Actinomycetes</taxon>
        <taxon>Propionibacteriales</taxon>
        <taxon>Kribbellaceae</taxon>
        <taxon>Kribbella</taxon>
    </lineage>
</organism>
<dbReference type="Proteomes" id="UP000549971">
    <property type="component" value="Unassembled WGS sequence"/>
</dbReference>
<keyword evidence="1" id="KW-0732">Signal</keyword>
<reference evidence="3 4" key="1">
    <citation type="submission" date="2020-08" db="EMBL/GenBank/DDBJ databases">
        <title>Sequencing the genomes of 1000 actinobacteria strains.</title>
        <authorList>
            <person name="Klenk H.-P."/>
        </authorList>
    </citation>
    <scope>NUCLEOTIDE SEQUENCE [LARGE SCALE GENOMIC DNA]</scope>
    <source>
        <strain evidence="3 4">DSM 28967</strain>
    </source>
</reference>
<dbReference type="PANTHER" id="PTHR43037">
    <property type="entry name" value="UNNAMED PRODUCT-RELATED"/>
    <property type="match status" value="1"/>
</dbReference>
<dbReference type="GO" id="GO:0005576">
    <property type="term" value="C:extracellular region"/>
    <property type="evidence" value="ECO:0007669"/>
    <property type="project" value="InterPro"/>
</dbReference>
<dbReference type="InterPro" id="IPR050955">
    <property type="entry name" value="Plant_Biomass_Hydrol_Est"/>
</dbReference>
<evidence type="ECO:0000256" key="2">
    <source>
        <dbReference type="ARBA" id="ARBA00022801"/>
    </source>
</evidence>
<dbReference type="NCBIfam" id="TIGR01840">
    <property type="entry name" value="esterase_phb"/>
    <property type="match status" value="1"/>
</dbReference>
<dbReference type="InterPro" id="IPR010126">
    <property type="entry name" value="Esterase_phb"/>
</dbReference>
<dbReference type="EMBL" id="JACHMY010000001">
    <property type="protein sequence ID" value="MBB5835731.1"/>
    <property type="molecule type" value="Genomic_DNA"/>
</dbReference>